<dbReference type="Pfam" id="PF05193">
    <property type="entry name" value="Peptidase_M16_C"/>
    <property type="match status" value="2"/>
</dbReference>
<evidence type="ECO:0000256" key="4">
    <source>
        <dbReference type="ARBA" id="ARBA00022723"/>
    </source>
</evidence>
<feature type="domain" description="Peptidase M16 C-terminal" evidence="11">
    <location>
        <begin position="222"/>
        <end position="403"/>
    </location>
</feature>
<dbReference type="InterPro" id="IPR011765">
    <property type="entry name" value="Pept_M16_N"/>
</dbReference>
<proteinExistence type="inferred from homology"/>
<evidence type="ECO:0000256" key="5">
    <source>
        <dbReference type="ARBA" id="ARBA00022801"/>
    </source>
</evidence>
<dbReference type="InterPro" id="IPR001431">
    <property type="entry name" value="Pept_M16_Zn_BS"/>
</dbReference>
<reference evidence="12 13" key="1">
    <citation type="journal article" date="2011" name="J. Bacteriol.">
        <title>Complete genome sequence and updated annotation of Desulfovibrio alaskensis G20.</title>
        <authorList>
            <person name="Hauser L.J."/>
            <person name="Land M.L."/>
            <person name="Brown S.D."/>
            <person name="Larimer F."/>
            <person name="Keller K.L."/>
            <person name="Rapp-Giles B.J."/>
            <person name="Price M.N."/>
            <person name="Lin M."/>
            <person name="Bruce D.C."/>
            <person name="Detter J.C."/>
            <person name="Tapia R."/>
            <person name="Han C.S."/>
            <person name="Goodwin L.A."/>
            <person name="Cheng J.F."/>
            <person name="Pitluck S."/>
            <person name="Copeland A."/>
            <person name="Lucas S."/>
            <person name="Nolan M."/>
            <person name="Lapidus A.L."/>
            <person name="Palumbo A.V."/>
            <person name="Wall J.D."/>
        </authorList>
    </citation>
    <scope>NUCLEOTIDE SEQUENCE [LARGE SCALE GENOMIC DNA]</scope>
    <source>
        <strain evidence="13">ATCC BAA 1058 / DSM 17464 / G20</strain>
    </source>
</reference>
<comment type="cofactor">
    <cofactor evidence="1">
        <name>Zn(2+)</name>
        <dbReference type="ChEBI" id="CHEBI:29105"/>
    </cofactor>
</comment>
<accession>Q316A1</accession>
<dbReference type="STRING" id="207559.Dde_0444"/>
<evidence type="ECO:0000256" key="8">
    <source>
        <dbReference type="RuleBase" id="RU004447"/>
    </source>
</evidence>
<keyword evidence="9" id="KW-0732">Signal</keyword>
<comment type="similarity">
    <text evidence="2 8">Belongs to the peptidase M16 family.</text>
</comment>
<feature type="domain" description="Peptidase M16 C-terminal" evidence="11">
    <location>
        <begin position="703"/>
        <end position="883"/>
    </location>
</feature>
<evidence type="ECO:0000256" key="1">
    <source>
        <dbReference type="ARBA" id="ARBA00001947"/>
    </source>
</evidence>
<evidence type="ECO:0000313" key="12">
    <source>
        <dbReference type="EMBL" id="ABB37245.1"/>
    </source>
</evidence>
<dbReference type="GO" id="GO:0006508">
    <property type="term" value="P:proteolysis"/>
    <property type="evidence" value="ECO:0007669"/>
    <property type="project" value="UniProtKB-KW"/>
</dbReference>
<dbReference type="InterPro" id="IPR007863">
    <property type="entry name" value="Peptidase_M16_C"/>
</dbReference>
<name>Q316A1_OLEA2</name>
<sequence length="963" mass="107664">MRQLKMVPVLLLLMVAIGCVRTVAPQQPQGEAWWLDGLWPHEKSDLPQSDKAVFGRLDNGLRYIIMQNEKPEDRVTVQLNVQAGSLMERDDELGLAHFLEHMAFNGSTNFAPGELIPFFQENGLAFGRDANAHTSLLETVYKLNLSAEEANVEKGLLVMRDVADGLSILPEEVEKERGVILSEKAARDSKQYRAARRLTAQVYEGTRFVNDTIGSEEIIRTATAETIRGFYDAWYRPELMVLVVVGSVDPADVESDIKKLFGDLAAHGERRVLEPWGDVQREGVHGFYDNYDADFTVVRIGAMKPRRWADDSLDLQRRMALGAMANSIVSKRLQRLKAAGNAPFLNAFVREVDSMYLFPTADMIARTEAANWRETFAVLQDELRRTMKYGFLPEEVDEVRAELLRSYERRARFESQIANDDVASVMIGCFNGNRVYQSWQQTYDMYKTFFAGATAEELHRVFLDMWDSGNRMLFITGDAVIEGDAGEELRRLWKEGMQRPVAPLQSAAALDYPYVDEPAVPGEAASSVTRPVPGSDLVLHEVVFRNGLVLRMLPTPFMKDHSSLSLHVGGGSDALDDEEYVVAQFAVDADKRSGFGRLTAEEAGRLFRSTGYGASYNLGSESLQISGRGETADMRGILQAMWTQFRDPHIEEKDRQEKLRELAIADAARDKDVSSAAGTAGRRLFFGDSVRINPLTAQQGAGISLQQMRDALKKLYAGGGGVLNIVGDFDPEEARRLVAAYFGAPEVQWQPAAAPVHAFVPRFPAPDSRTEHVVVDAALNQAELRVGYLRRLQDPADRKTLAARRLLASVVRDRLRTEVREELGASYSPGLFYWADDVNGYGMYMVRIGTQPDKLDMLVSVVDDVMRDVAAGGVTAEEMERQRLPMLSGWEENRRENGLYIFALDAEARRPFPYFVWDVEYIRALRALTAEDLNREARAAFTEDSRAVLTVTESGTAPQASAE</sequence>
<evidence type="ECO:0000256" key="6">
    <source>
        <dbReference type="ARBA" id="ARBA00022833"/>
    </source>
</evidence>
<dbReference type="GO" id="GO:0046872">
    <property type="term" value="F:metal ion binding"/>
    <property type="evidence" value="ECO:0007669"/>
    <property type="project" value="UniProtKB-KW"/>
</dbReference>
<dbReference type="SUPFAM" id="SSF63411">
    <property type="entry name" value="LuxS/MPP-like metallohydrolase"/>
    <property type="match status" value="4"/>
</dbReference>
<keyword evidence="6" id="KW-0862">Zinc</keyword>
<evidence type="ECO:0000256" key="7">
    <source>
        <dbReference type="ARBA" id="ARBA00023049"/>
    </source>
</evidence>
<dbReference type="PROSITE" id="PS00143">
    <property type="entry name" value="INSULINASE"/>
    <property type="match status" value="1"/>
</dbReference>
<feature type="domain" description="Peptidase M16 N-terminal" evidence="10">
    <location>
        <begin position="64"/>
        <end position="213"/>
    </location>
</feature>
<keyword evidence="3" id="KW-0645">Protease</keyword>
<dbReference type="AlphaFoldDB" id="Q316A1"/>
<keyword evidence="5" id="KW-0378">Hydrolase</keyword>
<dbReference type="PANTHER" id="PTHR43690:SF17">
    <property type="entry name" value="PROTEIN YHJJ"/>
    <property type="match status" value="1"/>
</dbReference>
<evidence type="ECO:0000259" key="10">
    <source>
        <dbReference type="Pfam" id="PF00675"/>
    </source>
</evidence>
<dbReference type="Gene3D" id="3.30.830.10">
    <property type="entry name" value="Metalloenzyme, LuxS/M16 peptidase-like"/>
    <property type="match status" value="4"/>
</dbReference>
<dbReference type="InterPro" id="IPR011249">
    <property type="entry name" value="Metalloenz_LuxS/M16"/>
</dbReference>
<protein>
    <submittedName>
        <fullName evidence="12">Peptidase M16 domain protein</fullName>
    </submittedName>
</protein>
<evidence type="ECO:0000256" key="2">
    <source>
        <dbReference type="ARBA" id="ARBA00007261"/>
    </source>
</evidence>
<keyword evidence="13" id="KW-1185">Reference proteome</keyword>
<dbReference type="RefSeq" id="WP_011366573.1">
    <property type="nucleotide sequence ID" value="NC_007519.1"/>
</dbReference>
<dbReference type="HOGENOM" id="CLU_008156_0_0_7"/>
<dbReference type="InterPro" id="IPR050626">
    <property type="entry name" value="Peptidase_M16"/>
</dbReference>
<dbReference type="PROSITE" id="PS51257">
    <property type="entry name" value="PROKAR_LIPOPROTEIN"/>
    <property type="match status" value="1"/>
</dbReference>
<dbReference type="Proteomes" id="UP000002710">
    <property type="component" value="Chromosome"/>
</dbReference>
<gene>
    <name evidence="12" type="ordered locus">Dde_0444</name>
</gene>
<organism evidence="12 13">
    <name type="scientific">Oleidesulfovibrio alaskensis (strain ATCC BAA-1058 / DSM 17464 / G20)</name>
    <name type="common">Desulfovibrio alaskensis</name>
    <dbReference type="NCBI Taxonomy" id="207559"/>
    <lineage>
        <taxon>Bacteria</taxon>
        <taxon>Pseudomonadati</taxon>
        <taxon>Thermodesulfobacteriota</taxon>
        <taxon>Desulfovibrionia</taxon>
        <taxon>Desulfovibrionales</taxon>
        <taxon>Desulfovibrionaceae</taxon>
        <taxon>Oleidesulfovibrio</taxon>
    </lineage>
</organism>
<evidence type="ECO:0000259" key="11">
    <source>
        <dbReference type="Pfam" id="PF05193"/>
    </source>
</evidence>
<evidence type="ECO:0000313" key="13">
    <source>
        <dbReference type="Proteomes" id="UP000002710"/>
    </source>
</evidence>
<feature type="chain" id="PRO_5004220179" evidence="9">
    <location>
        <begin position="25"/>
        <end position="963"/>
    </location>
</feature>
<dbReference type="Pfam" id="PF00675">
    <property type="entry name" value="Peptidase_M16"/>
    <property type="match status" value="1"/>
</dbReference>
<evidence type="ECO:0000256" key="9">
    <source>
        <dbReference type="SAM" id="SignalP"/>
    </source>
</evidence>
<keyword evidence="4" id="KW-0479">Metal-binding</keyword>
<dbReference type="GO" id="GO:0004222">
    <property type="term" value="F:metalloendopeptidase activity"/>
    <property type="evidence" value="ECO:0007669"/>
    <property type="project" value="InterPro"/>
</dbReference>
<keyword evidence="7" id="KW-0482">Metalloprotease</keyword>
<feature type="signal peptide" evidence="9">
    <location>
        <begin position="1"/>
        <end position="24"/>
    </location>
</feature>
<evidence type="ECO:0000256" key="3">
    <source>
        <dbReference type="ARBA" id="ARBA00022670"/>
    </source>
</evidence>
<dbReference type="eggNOG" id="COG0612">
    <property type="taxonomic scope" value="Bacteria"/>
</dbReference>
<dbReference type="KEGG" id="dde:Dde_0444"/>
<dbReference type="EMBL" id="CP000112">
    <property type="protein sequence ID" value="ABB37245.1"/>
    <property type="molecule type" value="Genomic_DNA"/>
</dbReference>
<dbReference type="PANTHER" id="PTHR43690">
    <property type="entry name" value="NARDILYSIN"/>
    <property type="match status" value="1"/>
</dbReference>